<name>A0A015JP84_RHIIW</name>
<keyword evidence="2" id="KW-1185">Reference proteome</keyword>
<dbReference type="HOGENOM" id="CLU_2400877_0_0_1"/>
<comment type="caution">
    <text evidence="1">The sequence shown here is derived from an EMBL/GenBank/DDBJ whole genome shotgun (WGS) entry which is preliminary data.</text>
</comment>
<evidence type="ECO:0000313" key="2">
    <source>
        <dbReference type="Proteomes" id="UP000022910"/>
    </source>
</evidence>
<evidence type="ECO:0000313" key="1">
    <source>
        <dbReference type="EMBL" id="EXX56774.1"/>
    </source>
</evidence>
<organism evidence="1 2">
    <name type="scientific">Rhizophagus irregularis (strain DAOM 197198w)</name>
    <name type="common">Glomus intraradices</name>
    <dbReference type="NCBI Taxonomy" id="1432141"/>
    <lineage>
        <taxon>Eukaryota</taxon>
        <taxon>Fungi</taxon>
        <taxon>Fungi incertae sedis</taxon>
        <taxon>Mucoromycota</taxon>
        <taxon>Glomeromycotina</taxon>
        <taxon>Glomeromycetes</taxon>
        <taxon>Glomerales</taxon>
        <taxon>Glomeraceae</taxon>
        <taxon>Rhizophagus</taxon>
    </lineage>
</organism>
<accession>A0A015JP84</accession>
<sequence length="93" mass="11183">MTMFLNGNVDKRKRMNTQEMYNELTDKASQGEFNKDDIPKVSTIHNWILERQLRSKYTCQSLLWKRPKSPEMHKSIYDKIIKLLKSKIFFSQI</sequence>
<proteinExistence type="predicted"/>
<reference evidence="1 2" key="1">
    <citation type="submission" date="2014-02" db="EMBL/GenBank/DDBJ databases">
        <title>Single nucleus genome sequencing reveals high similarity among nuclei of an endomycorrhizal fungus.</title>
        <authorList>
            <person name="Lin K."/>
            <person name="Geurts R."/>
            <person name="Zhang Z."/>
            <person name="Limpens E."/>
            <person name="Saunders D.G."/>
            <person name="Mu D."/>
            <person name="Pang E."/>
            <person name="Cao H."/>
            <person name="Cha H."/>
            <person name="Lin T."/>
            <person name="Zhou Q."/>
            <person name="Shang Y."/>
            <person name="Li Y."/>
            <person name="Ivanov S."/>
            <person name="Sharma T."/>
            <person name="Velzen R.V."/>
            <person name="Ruijter N.D."/>
            <person name="Aanen D.K."/>
            <person name="Win J."/>
            <person name="Kamoun S."/>
            <person name="Bisseling T."/>
            <person name="Huang S."/>
        </authorList>
    </citation>
    <scope>NUCLEOTIDE SEQUENCE [LARGE SCALE GENOMIC DNA]</scope>
    <source>
        <strain evidence="2">DAOM197198w</strain>
    </source>
</reference>
<protein>
    <submittedName>
        <fullName evidence="1">Uncharacterized protein</fullName>
    </submittedName>
</protein>
<gene>
    <name evidence="1" type="ORF">RirG_213120</name>
</gene>
<dbReference type="Proteomes" id="UP000022910">
    <property type="component" value="Unassembled WGS sequence"/>
</dbReference>
<dbReference type="AlphaFoldDB" id="A0A015JP84"/>
<dbReference type="EMBL" id="JEMT01027525">
    <property type="protein sequence ID" value="EXX56774.1"/>
    <property type="molecule type" value="Genomic_DNA"/>
</dbReference>